<dbReference type="Proteomes" id="UP001499854">
    <property type="component" value="Unassembled WGS sequence"/>
</dbReference>
<evidence type="ECO:0000313" key="2">
    <source>
        <dbReference type="Proteomes" id="UP001499854"/>
    </source>
</evidence>
<comment type="caution">
    <text evidence="1">The sequence shown here is derived from an EMBL/GenBank/DDBJ whole genome shotgun (WGS) entry which is preliminary data.</text>
</comment>
<gene>
    <name evidence="1" type="ORF">GCM10009838_82170</name>
</gene>
<accession>A0ABP5ENQ5</accession>
<dbReference type="RefSeq" id="WP_344662640.1">
    <property type="nucleotide sequence ID" value="NZ_BAAAQM010000078.1"/>
</dbReference>
<dbReference type="Pfam" id="PF13459">
    <property type="entry name" value="Fer4_15"/>
    <property type="match status" value="1"/>
</dbReference>
<dbReference type="Gene3D" id="3.30.70.20">
    <property type="match status" value="1"/>
</dbReference>
<sequence length="72" mass="7960">MRRNDSPAPRLRVDPIACQGHGLCIEAFPEMVGRDPWGFPVLSPNPVPPHLLRHAERAVALCPVLALRMAKD</sequence>
<name>A0ABP5ENQ5_9ACTN</name>
<evidence type="ECO:0000313" key="1">
    <source>
        <dbReference type="EMBL" id="GAA2003568.1"/>
    </source>
</evidence>
<keyword evidence="2" id="KW-1185">Reference proteome</keyword>
<evidence type="ECO:0008006" key="3">
    <source>
        <dbReference type="Google" id="ProtNLM"/>
    </source>
</evidence>
<dbReference type="EMBL" id="BAAAQM010000078">
    <property type="protein sequence ID" value="GAA2003568.1"/>
    <property type="molecule type" value="Genomic_DNA"/>
</dbReference>
<proteinExistence type="predicted"/>
<reference evidence="2" key="1">
    <citation type="journal article" date="2019" name="Int. J. Syst. Evol. Microbiol.">
        <title>The Global Catalogue of Microorganisms (GCM) 10K type strain sequencing project: providing services to taxonomists for standard genome sequencing and annotation.</title>
        <authorList>
            <consortium name="The Broad Institute Genomics Platform"/>
            <consortium name="The Broad Institute Genome Sequencing Center for Infectious Disease"/>
            <person name="Wu L."/>
            <person name="Ma J."/>
        </authorList>
    </citation>
    <scope>NUCLEOTIDE SEQUENCE [LARGE SCALE GENOMIC DNA]</scope>
    <source>
        <strain evidence="2">JCM 16013</strain>
    </source>
</reference>
<protein>
    <recommendedName>
        <fullName evidence="3">Ferredoxin</fullName>
    </recommendedName>
</protein>
<organism evidence="1 2">
    <name type="scientific">Catenulispora subtropica</name>
    <dbReference type="NCBI Taxonomy" id="450798"/>
    <lineage>
        <taxon>Bacteria</taxon>
        <taxon>Bacillati</taxon>
        <taxon>Actinomycetota</taxon>
        <taxon>Actinomycetes</taxon>
        <taxon>Catenulisporales</taxon>
        <taxon>Catenulisporaceae</taxon>
        <taxon>Catenulispora</taxon>
    </lineage>
</organism>
<dbReference type="SUPFAM" id="SSF54862">
    <property type="entry name" value="4Fe-4S ferredoxins"/>
    <property type="match status" value="1"/>
</dbReference>